<evidence type="ECO:0000259" key="3">
    <source>
        <dbReference type="Pfam" id="PF01494"/>
    </source>
</evidence>
<organism evidence="4 5">
    <name type="scientific">Rhodococcus oxybenzonivorans</name>
    <dbReference type="NCBI Taxonomy" id="1990687"/>
    <lineage>
        <taxon>Bacteria</taxon>
        <taxon>Bacillati</taxon>
        <taxon>Actinomycetota</taxon>
        <taxon>Actinomycetes</taxon>
        <taxon>Mycobacteriales</taxon>
        <taxon>Nocardiaceae</taxon>
        <taxon>Rhodococcus</taxon>
    </lineage>
</organism>
<dbReference type="RefSeq" id="WP_109325414.1">
    <property type="nucleotide sequence ID" value="NZ_CP021354.1"/>
</dbReference>
<feature type="domain" description="FAD-binding" evidence="3">
    <location>
        <begin position="5"/>
        <end position="78"/>
    </location>
</feature>
<keyword evidence="2" id="KW-0503">Monooxygenase</keyword>
<dbReference type="InterPro" id="IPR002938">
    <property type="entry name" value="FAD-bd"/>
</dbReference>
<dbReference type="GO" id="GO:0071949">
    <property type="term" value="F:FAD binding"/>
    <property type="evidence" value="ECO:0007669"/>
    <property type="project" value="InterPro"/>
</dbReference>
<dbReference type="GO" id="GO:0004497">
    <property type="term" value="F:monooxygenase activity"/>
    <property type="evidence" value="ECO:0007669"/>
    <property type="project" value="UniProtKB-KW"/>
</dbReference>
<evidence type="ECO:0000256" key="1">
    <source>
        <dbReference type="ARBA" id="ARBA00023002"/>
    </source>
</evidence>
<dbReference type="Gene3D" id="3.50.50.60">
    <property type="entry name" value="FAD/NAD(P)-binding domain"/>
    <property type="match status" value="1"/>
</dbReference>
<dbReference type="InterPro" id="IPR050493">
    <property type="entry name" value="FAD-dep_Monooxygenase_BioMet"/>
</dbReference>
<protein>
    <submittedName>
        <fullName evidence="4">Aromatic ring hydroxylase</fullName>
    </submittedName>
</protein>
<keyword evidence="1" id="KW-0560">Oxidoreductase</keyword>
<dbReference type="OrthoDB" id="4568714at2"/>
<keyword evidence="5" id="KW-1185">Reference proteome</keyword>
<name>A0A2S2BNN2_9NOCA</name>
<dbReference type="Pfam" id="PF01494">
    <property type="entry name" value="FAD_binding_3"/>
    <property type="match status" value="2"/>
</dbReference>
<dbReference type="AlphaFoldDB" id="A0A2S2BNN2"/>
<reference evidence="4 5" key="1">
    <citation type="submission" date="2017-05" db="EMBL/GenBank/DDBJ databases">
        <title>Isolation of Rhodococcus sp. S2-17 biodegrading of BP-3.</title>
        <authorList>
            <person name="Lee Y."/>
            <person name="Kim K.H."/>
            <person name="Chun B.H."/>
            <person name="Jung H.S."/>
            <person name="Jeon C.O."/>
        </authorList>
    </citation>
    <scope>NUCLEOTIDE SEQUENCE [LARGE SCALE GENOMIC DNA]</scope>
    <source>
        <strain evidence="4 5">S2-17</strain>
    </source>
</reference>
<dbReference type="EMBL" id="CP021354">
    <property type="protein sequence ID" value="AWK70241.1"/>
    <property type="molecule type" value="Genomic_DNA"/>
</dbReference>
<evidence type="ECO:0000313" key="5">
    <source>
        <dbReference type="Proteomes" id="UP000245711"/>
    </source>
</evidence>
<dbReference type="InterPro" id="IPR036188">
    <property type="entry name" value="FAD/NAD-bd_sf"/>
</dbReference>
<gene>
    <name evidence="4" type="ORF">CBI38_00270</name>
</gene>
<dbReference type="PANTHER" id="PTHR13789:SF309">
    <property type="entry name" value="PUTATIVE (AFU_ORTHOLOGUE AFUA_6G14510)-RELATED"/>
    <property type="match status" value="1"/>
</dbReference>
<dbReference type="PRINTS" id="PR00420">
    <property type="entry name" value="RNGMNOXGNASE"/>
</dbReference>
<proteinExistence type="predicted"/>
<dbReference type="PANTHER" id="PTHR13789">
    <property type="entry name" value="MONOOXYGENASE"/>
    <property type="match status" value="1"/>
</dbReference>
<dbReference type="KEGG" id="roz:CBI38_00270"/>
<evidence type="ECO:0000313" key="4">
    <source>
        <dbReference type="EMBL" id="AWK70241.1"/>
    </source>
</evidence>
<feature type="domain" description="FAD-binding" evidence="3">
    <location>
        <begin position="132"/>
        <end position="310"/>
    </location>
</feature>
<evidence type="ECO:0000256" key="2">
    <source>
        <dbReference type="ARBA" id="ARBA00023033"/>
    </source>
</evidence>
<dbReference type="Proteomes" id="UP000245711">
    <property type="component" value="Chromosome"/>
</dbReference>
<dbReference type="SUPFAM" id="SSF51905">
    <property type="entry name" value="FAD/NAD(P)-binding domain"/>
    <property type="match status" value="1"/>
</dbReference>
<accession>A0A2S2BNN2</accession>
<sequence length="340" mass="36510">MTHSAAVLGGGIGGLAIARFLFRAGWHVEVFERSADLPTSGTALGMWPQAVDALDTIGLGDRVRALGSPQHRGSFLRPDGSVIGTVDSSARTAYLLSRPALLAELATSLPEGMVSFGTPAPPADALSDYDVVIGADGLRSATRRRLFGDGFEPVYTGATAWRGWVPGRRDTVSETWDAGALFGITPREGNLVNWFACVRTDPGSEDGLDYLRWRFGGWHADVRAVLDAITPDALLHHDLYESPALPSYVSGHTALIGDAAHAMAPNLGRGACEALVDAVTLGRFLASQNDIRESLRQYDRARRRVTQRLVLGSRAMASIAMTRHLRPVRDRTMKLAAALA</sequence>